<reference evidence="3 4" key="1">
    <citation type="journal article" date="2017" name="ISME J.">
        <title>Energy and carbon metabolisms in a deep terrestrial subsurface fluid microbial community.</title>
        <authorList>
            <person name="Momper L."/>
            <person name="Jungbluth S.P."/>
            <person name="Lee M.D."/>
            <person name="Amend J.P."/>
        </authorList>
    </citation>
    <scope>NUCLEOTIDE SEQUENCE [LARGE SCALE GENOMIC DNA]</scope>
    <source>
        <strain evidence="3">SURF_5</strain>
    </source>
</reference>
<gene>
    <name evidence="3" type="ORF">C4520_10995</name>
</gene>
<dbReference type="Gene3D" id="3.40.50.2000">
    <property type="entry name" value="Glycogen Phosphorylase B"/>
    <property type="match status" value="2"/>
</dbReference>
<feature type="domain" description="Glycosyl transferase family 1" evidence="1">
    <location>
        <begin position="211"/>
        <end position="379"/>
    </location>
</feature>
<dbReference type="AlphaFoldDB" id="A0A3A4NQC2"/>
<dbReference type="Pfam" id="PF00534">
    <property type="entry name" value="Glycos_transf_1"/>
    <property type="match status" value="1"/>
</dbReference>
<dbReference type="EMBL" id="QZKU01000075">
    <property type="protein sequence ID" value="RJP20675.1"/>
    <property type="molecule type" value="Genomic_DNA"/>
</dbReference>
<dbReference type="Pfam" id="PF13439">
    <property type="entry name" value="Glyco_transf_4"/>
    <property type="match status" value="1"/>
</dbReference>
<proteinExistence type="predicted"/>
<accession>A0A3A4NQC2</accession>
<dbReference type="PANTHER" id="PTHR12526:SF630">
    <property type="entry name" value="GLYCOSYLTRANSFERASE"/>
    <property type="match status" value="1"/>
</dbReference>
<dbReference type="Proteomes" id="UP000265882">
    <property type="component" value="Unassembled WGS sequence"/>
</dbReference>
<organism evidence="3 4">
    <name type="scientific">Abyssobacteria bacterium (strain SURF_5)</name>
    <dbReference type="NCBI Taxonomy" id="2093360"/>
    <lineage>
        <taxon>Bacteria</taxon>
        <taxon>Pseudomonadati</taxon>
        <taxon>Candidatus Hydrogenedentota</taxon>
        <taxon>Candidatus Abyssobacteria</taxon>
    </lineage>
</organism>
<keyword evidence="3" id="KW-0808">Transferase</keyword>
<evidence type="ECO:0000313" key="4">
    <source>
        <dbReference type="Proteomes" id="UP000265882"/>
    </source>
</evidence>
<protein>
    <submittedName>
        <fullName evidence="3">Glycosyltransferase family 1 protein</fullName>
    </submittedName>
</protein>
<name>A0A3A4NQC2_ABYX5</name>
<dbReference type="SUPFAM" id="SSF53756">
    <property type="entry name" value="UDP-Glycosyltransferase/glycogen phosphorylase"/>
    <property type="match status" value="1"/>
</dbReference>
<dbReference type="InterPro" id="IPR028098">
    <property type="entry name" value="Glyco_trans_4-like_N"/>
</dbReference>
<evidence type="ECO:0000313" key="3">
    <source>
        <dbReference type="EMBL" id="RJP20675.1"/>
    </source>
</evidence>
<evidence type="ECO:0000259" key="2">
    <source>
        <dbReference type="Pfam" id="PF13439"/>
    </source>
</evidence>
<comment type="caution">
    <text evidence="3">The sequence shown here is derived from an EMBL/GenBank/DDBJ whole genome shotgun (WGS) entry which is preliminary data.</text>
</comment>
<sequence>MKRILFHESSLNGKVGGSHHSLLLIIKNLDPTKYEKMVVLNSDVALRPEFENVCKVLIWEGPSASYFAGLGARQGWNTKFCNWPTPIGKPANFVYCSSRMFYNDILLGATVIRKYYHLLKREKIDLLHLNNSFDTYWSLAAMLAGVPLVQHVRGVSGSLSSPLRNYPVKVICISDCIKQNVLARGVDARKVVRIYNAVDCQTFRPNRNSHELRAEFGLQDSDYVVSLFGNIQKWKGQEVLLRACARLKERHKNLKCVLFGEIIEEGYAKELKRLADVLELKNSFHFAGFKKENADWMNASDVIVHTSILPEPFGRVLIEAMSLGKPVIGTNLGAVPEIVEDRESGLLFAAGNDEQLAAHIDFLLKNPHEAEQLGRSAIQRVKQLFDVRQHIEAIQNLYKSILNGD</sequence>
<dbReference type="PANTHER" id="PTHR12526">
    <property type="entry name" value="GLYCOSYLTRANSFERASE"/>
    <property type="match status" value="1"/>
</dbReference>
<dbReference type="InterPro" id="IPR001296">
    <property type="entry name" value="Glyco_trans_1"/>
</dbReference>
<dbReference type="GO" id="GO:0016757">
    <property type="term" value="F:glycosyltransferase activity"/>
    <property type="evidence" value="ECO:0007669"/>
    <property type="project" value="InterPro"/>
</dbReference>
<feature type="domain" description="Glycosyltransferase subfamily 4-like N-terminal" evidence="2">
    <location>
        <begin position="99"/>
        <end position="201"/>
    </location>
</feature>
<evidence type="ECO:0000259" key="1">
    <source>
        <dbReference type="Pfam" id="PF00534"/>
    </source>
</evidence>
<dbReference type="CDD" id="cd03801">
    <property type="entry name" value="GT4_PimA-like"/>
    <property type="match status" value="1"/>
</dbReference>